<accession>A0ACB9HTV3</accession>
<dbReference type="Proteomes" id="UP001056120">
    <property type="component" value="Linkage Group LG11"/>
</dbReference>
<reference evidence="1 2" key="2">
    <citation type="journal article" date="2022" name="Mol. Ecol. Resour.">
        <title>The genomes of chicory, endive, great burdock and yacon provide insights into Asteraceae paleo-polyploidization history and plant inulin production.</title>
        <authorList>
            <person name="Fan W."/>
            <person name="Wang S."/>
            <person name="Wang H."/>
            <person name="Wang A."/>
            <person name="Jiang F."/>
            <person name="Liu H."/>
            <person name="Zhao H."/>
            <person name="Xu D."/>
            <person name="Zhang Y."/>
        </authorList>
    </citation>
    <scope>NUCLEOTIDE SEQUENCE [LARGE SCALE GENOMIC DNA]</scope>
    <source>
        <strain evidence="2">cv. Yunnan</strain>
        <tissue evidence="1">Leaves</tissue>
    </source>
</reference>
<gene>
    <name evidence="1" type="ORF">L1987_34716</name>
</gene>
<protein>
    <submittedName>
        <fullName evidence="1">Uncharacterized protein</fullName>
    </submittedName>
</protein>
<reference evidence="2" key="1">
    <citation type="journal article" date="2022" name="Mol. Ecol. Resour.">
        <title>The genomes of chicory, endive, great burdock and yacon provide insights into Asteraceae palaeo-polyploidization history and plant inulin production.</title>
        <authorList>
            <person name="Fan W."/>
            <person name="Wang S."/>
            <person name="Wang H."/>
            <person name="Wang A."/>
            <person name="Jiang F."/>
            <person name="Liu H."/>
            <person name="Zhao H."/>
            <person name="Xu D."/>
            <person name="Zhang Y."/>
        </authorList>
    </citation>
    <scope>NUCLEOTIDE SEQUENCE [LARGE SCALE GENOMIC DNA]</scope>
    <source>
        <strain evidence="2">cv. Yunnan</strain>
    </source>
</reference>
<evidence type="ECO:0000313" key="1">
    <source>
        <dbReference type="EMBL" id="KAI3799418.1"/>
    </source>
</evidence>
<proteinExistence type="predicted"/>
<dbReference type="EMBL" id="CM042028">
    <property type="protein sequence ID" value="KAI3799418.1"/>
    <property type="molecule type" value="Genomic_DNA"/>
</dbReference>
<evidence type="ECO:0000313" key="2">
    <source>
        <dbReference type="Proteomes" id="UP001056120"/>
    </source>
</evidence>
<comment type="caution">
    <text evidence="1">The sequence shown here is derived from an EMBL/GenBank/DDBJ whole genome shotgun (WGS) entry which is preliminary data.</text>
</comment>
<organism evidence="1 2">
    <name type="scientific">Smallanthus sonchifolius</name>
    <dbReference type="NCBI Taxonomy" id="185202"/>
    <lineage>
        <taxon>Eukaryota</taxon>
        <taxon>Viridiplantae</taxon>
        <taxon>Streptophyta</taxon>
        <taxon>Embryophyta</taxon>
        <taxon>Tracheophyta</taxon>
        <taxon>Spermatophyta</taxon>
        <taxon>Magnoliopsida</taxon>
        <taxon>eudicotyledons</taxon>
        <taxon>Gunneridae</taxon>
        <taxon>Pentapetalae</taxon>
        <taxon>asterids</taxon>
        <taxon>campanulids</taxon>
        <taxon>Asterales</taxon>
        <taxon>Asteraceae</taxon>
        <taxon>Asteroideae</taxon>
        <taxon>Heliantheae alliance</taxon>
        <taxon>Millerieae</taxon>
        <taxon>Smallanthus</taxon>
    </lineage>
</organism>
<name>A0ACB9HTV3_9ASTR</name>
<sequence>MASGCLRSDHWLPSVKKNRSKQRKNNPNEDRDVKDCRNRAELQIDYDDVEMILFADDDGEMILFADDDYQFV</sequence>
<keyword evidence="2" id="KW-1185">Reference proteome</keyword>